<comment type="caution">
    <text evidence="2">The sequence shown here is derived from an EMBL/GenBank/DDBJ whole genome shotgun (WGS) entry which is preliminary data.</text>
</comment>
<organism evidence="2 3">
    <name type="scientific">Fusarium solani</name>
    <name type="common">Filamentous fungus</name>
    <dbReference type="NCBI Taxonomy" id="169388"/>
    <lineage>
        <taxon>Eukaryota</taxon>
        <taxon>Fungi</taxon>
        <taxon>Dikarya</taxon>
        <taxon>Ascomycota</taxon>
        <taxon>Pezizomycotina</taxon>
        <taxon>Sordariomycetes</taxon>
        <taxon>Hypocreomycetidae</taxon>
        <taxon>Hypocreales</taxon>
        <taxon>Nectriaceae</taxon>
        <taxon>Fusarium</taxon>
        <taxon>Fusarium solani species complex</taxon>
    </lineage>
</organism>
<accession>A0A9P9L2G6</accession>
<protein>
    <submittedName>
        <fullName evidence="2">Uncharacterized protein</fullName>
    </submittedName>
</protein>
<keyword evidence="3" id="KW-1185">Reference proteome</keyword>
<evidence type="ECO:0000313" key="2">
    <source>
        <dbReference type="EMBL" id="KAH7272771.1"/>
    </source>
</evidence>
<dbReference type="Proteomes" id="UP000736672">
    <property type="component" value="Unassembled WGS sequence"/>
</dbReference>
<dbReference type="EMBL" id="JAGTJS010000003">
    <property type="protein sequence ID" value="KAH7272771.1"/>
    <property type="molecule type" value="Genomic_DNA"/>
</dbReference>
<reference evidence="2" key="1">
    <citation type="journal article" date="2021" name="Nat. Commun.">
        <title>Genetic determinants of endophytism in the Arabidopsis root mycobiome.</title>
        <authorList>
            <person name="Mesny F."/>
            <person name="Miyauchi S."/>
            <person name="Thiergart T."/>
            <person name="Pickel B."/>
            <person name="Atanasova L."/>
            <person name="Karlsson M."/>
            <person name="Huettel B."/>
            <person name="Barry K.W."/>
            <person name="Haridas S."/>
            <person name="Chen C."/>
            <person name="Bauer D."/>
            <person name="Andreopoulos W."/>
            <person name="Pangilinan J."/>
            <person name="LaButti K."/>
            <person name="Riley R."/>
            <person name="Lipzen A."/>
            <person name="Clum A."/>
            <person name="Drula E."/>
            <person name="Henrissat B."/>
            <person name="Kohler A."/>
            <person name="Grigoriev I.V."/>
            <person name="Martin F.M."/>
            <person name="Hacquard S."/>
        </authorList>
    </citation>
    <scope>NUCLEOTIDE SEQUENCE</scope>
    <source>
        <strain evidence="2">FSSC 5 MPI-SDFR-AT-0091</strain>
    </source>
</reference>
<feature type="region of interest" description="Disordered" evidence="1">
    <location>
        <begin position="125"/>
        <end position="150"/>
    </location>
</feature>
<proteinExistence type="predicted"/>
<evidence type="ECO:0000256" key="1">
    <source>
        <dbReference type="SAM" id="MobiDB-lite"/>
    </source>
</evidence>
<evidence type="ECO:0000313" key="3">
    <source>
        <dbReference type="Proteomes" id="UP000736672"/>
    </source>
</evidence>
<name>A0A9P9L2G6_FUSSL</name>
<gene>
    <name evidence="2" type="ORF">B0J15DRAFT_186487</name>
</gene>
<sequence length="210" mass="23553">MGLGSHSPSHRLVSRLRQYKTTIILNGLASCWNVRLSLRHPPSKLCRPDLATQLVLFSPSRLSAALFCLCGCLLFPVRPHHHHNRTALHRTRNDLHTVTNRPPFRSCLVLTCLVSRPAAFTFWSKSPQSPRGATEGERERKQEKKQTRRNFPAIVSLSEGSIRVGQQTGRVREDSFFPLPPSEGVPSLELGQEELTGERTGLCLFCSPQP</sequence>
<feature type="compositionally biased region" description="Basic and acidic residues" evidence="1">
    <location>
        <begin position="134"/>
        <end position="145"/>
    </location>
</feature>
<dbReference type="AlphaFoldDB" id="A0A9P9L2G6"/>